<dbReference type="AlphaFoldDB" id="R4YNG2"/>
<dbReference type="CDD" id="cd02440">
    <property type="entry name" value="AdoMet_MTases"/>
    <property type="match status" value="1"/>
</dbReference>
<dbReference type="InterPro" id="IPR050723">
    <property type="entry name" value="CFA/CMAS"/>
</dbReference>
<dbReference type="PANTHER" id="PTHR43667:SF2">
    <property type="entry name" value="FATTY ACID C-METHYL TRANSFERASE"/>
    <property type="match status" value="1"/>
</dbReference>
<dbReference type="InterPro" id="IPR029063">
    <property type="entry name" value="SAM-dependent_MTases_sf"/>
</dbReference>
<dbReference type="GO" id="GO:0008825">
    <property type="term" value="F:cyclopropane-fatty-acyl-phospholipid synthase activity"/>
    <property type="evidence" value="ECO:0007669"/>
    <property type="project" value="UniProtKB-EC"/>
</dbReference>
<dbReference type="InterPro" id="IPR003333">
    <property type="entry name" value="CMAS"/>
</dbReference>
<evidence type="ECO:0000256" key="2">
    <source>
        <dbReference type="ARBA" id="ARBA00022603"/>
    </source>
</evidence>
<dbReference type="GO" id="GO:0032259">
    <property type="term" value="P:methylation"/>
    <property type="evidence" value="ECO:0007669"/>
    <property type="project" value="UniProtKB-KW"/>
</dbReference>
<organism evidence="7 8">
    <name type="scientific">Oleispira antarctica RB-8</name>
    <dbReference type="NCBI Taxonomy" id="698738"/>
    <lineage>
        <taxon>Bacteria</taxon>
        <taxon>Pseudomonadati</taxon>
        <taxon>Pseudomonadota</taxon>
        <taxon>Gammaproteobacteria</taxon>
        <taxon>Oceanospirillales</taxon>
        <taxon>Oceanospirillaceae</taxon>
        <taxon>Oleispira</taxon>
    </lineage>
</organism>
<dbReference type="Pfam" id="PF02353">
    <property type="entry name" value="CMAS"/>
    <property type="match status" value="1"/>
</dbReference>
<keyword evidence="2 7" id="KW-0489">Methyltransferase</keyword>
<dbReference type="EC" id="2.1.1.79" evidence="7"/>
<comment type="similarity">
    <text evidence="1">Belongs to the CFA/CMAS family.</text>
</comment>
<evidence type="ECO:0000313" key="8">
    <source>
        <dbReference type="Proteomes" id="UP000032749"/>
    </source>
</evidence>
<keyword evidence="5" id="KW-0443">Lipid metabolism</keyword>
<dbReference type="HOGENOM" id="CLU_026434_0_2_6"/>
<dbReference type="Gene3D" id="3.40.50.150">
    <property type="entry name" value="Vaccinia Virus protein VP39"/>
    <property type="match status" value="1"/>
</dbReference>
<dbReference type="Proteomes" id="UP000032749">
    <property type="component" value="Chromosome"/>
</dbReference>
<proteinExistence type="inferred from homology"/>
<evidence type="ECO:0000313" key="7">
    <source>
        <dbReference type="EMBL" id="CCK76370.1"/>
    </source>
</evidence>
<sequence>MPSIANIDTKTKSFIPAKGQLSKIARKLVHNQLLNLHSGCLQIEENGEIFSFGQSSEDTDLIGRLVVHDVSCYGEIMTGGSIGAAESFMTGDWSSPDLTMLVRVMVRNIDILDQLEGGLALISKPLLKGFHYFNQNSAKGSRRNIAAHYDLGNDLFEAFLDPTMMYSSGIFPAADASMEEASLNKLQIICEKLQLTADDHLVEIGTGWGGLAIYAAKNYGCKVTTTTISQQQFNLAKQRVEDEGLQDKITLLLEDYRDLKKDYAGQFDKLVSIEMIEAVGWKFYNTFFSHCSALLKPDGIALIQAITIADQRYDQARKDVDFIQRYIFPGSCIPSVTALVNASTDASDLNLVQAQDFGLHYARTLKAWHETFNEKSKLITELGYSDDFKRMWQFYLSYCEGGFEERSIGVNHLVFAKPRAKMAY</sequence>
<accession>R4YNG2</accession>
<evidence type="ECO:0000256" key="4">
    <source>
        <dbReference type="ARBA" id="ARBA00022691"/>
    </source>
</evidence>
<keyword evidence="3 7" id="KW-0808">Transferase</keyword>
<dbReference type="PANTHER" id="PTHR43667">
    <property type="entry name" value="CYCLOPROPANE-FATTY-ACYL-PHOSPHOLIPID SYNTHASE"/>
    <property type="match status" value="1"/>
</dbReference>
<evidence type="ECO:0000256" key="1">
    <source>
        <dbReference type="ARBA" id="ARBA00010815"/>
    </source>
</evidence>
<evidence type="ECO:0000256" key="6">
    <source>
        <dbReference type="PIRSR" id="PIRSR003085-1"/>
    </source>
</evidence>
<dbReference type="PIRSF" id="PIRSF003085">
    <property type="entry name" value="CMAS"/>
    <property type="match status" value="1"/>
</dbReference>
<dbReference type="PATRIC" id="fig|698738.3.peg.2273"/>
<gene>
    <name evidence="7" type="primary">cfa</name>
    <name evidence="7" type="ORF">OLEAN_C21940</name>
</gene>
<name>R4YNG2_OLEAN</name>
<feature type="active site" evidence="6">
    <location>
        <position position="399"/>
    </location>
</feature>
<dbReference type="EMBL" id="FO203512">
    <property type="protein sequence ID" value="CCK76370.1"/>
    <property type="molecule type" value="Genomic_DNA"/>
</dbReference>
<evidence type="ECO:0000256" key="5">
    <source>
        <dbReference type="ARBA" id="ARBA00023098"/>
    </source>
</evidence>
<dbReference type="GO" id="GO:0008610">
    <property type="term" value="P:lipid biosynthetic process"/>
    <property type="evidence" value="ECO:0007669"/>
    <property type="project" value="InterPro"/>
</dbReference>
<reference evidence="7 8" key="1">
    <citation type="journal article" date="2013" name="Nat. Commun.">
        <title>Genome sequence and functional genomic analysis of the oil-degrading bacterium Oleispira antarctica.</title>
        <authorList>
            <person name="Kube M."/>
            <person name="Chernikova T.N."/>
            <person name="Al-Ramahi Y."/>
            <person name="Beloqui A."/>
            <person name="Lopez-Cortez N."/>
            <person name="Guazzaroni M.E."/>
            <person name="Heipieper H.J."/>
            <person name="Klages S."/>
            <person name="Kotsyurbenko O.R."/>
            <person name="Langer I."/>
            <person name="Nechitaylo T.Y."/>
            <person name="Lunsdorf H."/>
            <person name="Fernandez M."/>
            <person name="Juarez S."/>
            <person name="Ciordia S."/>
            <person name="Singer A."/>
            <person name="Kagan O."/>
            <person name="Egorova O."/>
            <person name="Petit P.A."/>
            <person name="Stogios P."/>
            <person name="Kim Y."/>
            <person name="Tchigvintsev A."/>
            <person name="Flick R."/>
            <person name="Denaro R."/>
            <person name="Genovese M."/>
            <person name="Albar J.P."/>
            <person name="Reva O.N."/>
            <person name="Martinez-Gomariz M."/>
            <person name="Tran H."/>
            <person name="Ferrer M."/>
            <person name="Savchenko A."/>
            <person name="Yakunin A.F."/>
            <person name="Yakimov M.M."/>
            <person name="Golyshina O.V."/>
            <person name="Reinhardt R."/>
            <person name="Golyshin P.N."/>
        </authorList>
    </citation>
    <scope>NUCLEOTIDE SEQUENCE [LARGE SCALE GENOMIC DNA]</scope>
</reference>
<dbReference type="SUPFAM" id="SSF53335">
    <property type="entry name" value="S-adenosyl-L-methionine-dependent methyltransferases"/>
    <property type="match status" value="1"/>
</dbReference>
<protein>
    <submittedName>
        <fullName evidence="7">Cyclopropane-fatty-acyl-phospholipid synthase</fullName>
        <ecNumber evidence="7">2.1.1.79</ecNumber>
    </submittedName>
</protein>
<keyword evidence="4" id="KW-0949">S-adenosyl-L-methionine</keyword>
<dbReference type="STRING" id="698738.OLEAN_C21940"/>
<keyword evidence="8" id="KW-1185">Reference proteome</keyword>
<dbReference type="KEGG" id="oai:OLEAN_C21940"/>
<evidence type="ECO:0000256" key="3">
    <source>
        <dbReference type="ARBA" id="ARBA00022679"/>
    </source>
</evidence>